<evidence type="ECO:0000313" key="7">
    <source>
        <dbReference type="Proteomes" id="UP000000602"/>
    </source>
</evidence>
<dbReference type="GO" id="GO:0012505">
    <property type="term" value="C:endomembrane system"/>
    <property type="evidence" value="ECO:0007669"/>
    <property type="project" value="UniProtKB-SubCell"/>
</dbReference>
<name>Q6AIT2_DESPS</name>
<sequence length="191" mass="22257">MESQMDLTVSARILCFIIFSLIFLKISWKPLQNKKCHGFYRFFVFEGILSLLMLRIEVWFKDPFSITHIISWIFLFLSATIVIQGLHLLKKIGGQTDRKNGAENFSFENTANLVEEGIFRHIRHPMYTSLLFLAWGIAFKQLTLLSILLALATSMALFATAQIEEKENISYFGEQYKSYMTRTKMFVPFLM</sequence>
<dbReference type="STRING" id="177439.DP3019"/>
<keyword evidence="2 5" id="KW-0812">Transmembrane</keyword>
<dbReference type="GO" id="GO:0016740">
    <property type="term" value="F:transferase activity"/>
    <property type="evidence" value="ECO:0007669"/>
    <property type="project" value="UniProtKB-ARBA"/>
</dbReference>
<dbReference type="InterPro" id="IPR007318">
    <property type="entry name" value="Phopholipid_MeTrfase"/>
</dbReference>
<keyword evidence="3 5" id="KW-1133">Transmembrane helix</keyword>
<organism evidence="6 7">
    <name type="scientific">Desulfotalea psychrophila (strain LSv54 / DSM 12343)</name>
    <dbReference type="NCBI Taxonomy" id="177439"/>
    <lineage>
        <taxon>Bacteria</taxon>
        <taxon>Pseudomonadati</taxon>
        <taxon>Thermodesulfobacteriota</taxon>
        <taxon>Desulfobulbia</taxon>
        <taxon>Desulfobulbales</taxon>
        <taxon>Desulfocapsaceae</taxon>
        <taxon>Desulfotalea</taxon>
    </lineage>
</organism>
<reference evidence="7" key="1">
    <citation type="journal article" date="2004" name="Environ. Microbiol.">
        <title>The genome of Desulfotalea psychrophila, a sulfate-reducing bacterium from permanently cold Arctic sediments.</title>
        <authorList>
            <person name="Rabus R."/>
            <person name="Ruepp A."/>
            <person name="Frickey T."/>
            <person name="Rattei T."/>
            <person name="Fartmann B."/>
            <person name="Stark M."/>
            <person name="Bauer M."/>
            <person name="Zibat A."/>
            <person name="Lombardot T."/>
            <person name="Becker I."/>
            <person name="Amann J."/>
            <person name="Gellner K."/>
            <person name="Teeling H."/>
            <person name="Leuschner W.D."/>
            <person name="Gloeckner F.-O."/>
            <person name="Lupas A.N."/>
            <person name="Amann R."/>
            <person name="Klenk H.-P."/>
        </authorList>
    </citation>
    <scope>NUCLEOTIDE SEQUENCE [LARGE SCALE GENOMIC DNA]</scope>
    <source>
        <strain evidence="7">DSM 12343 / LSv54</strain>
    </source>
</reference>
<dbReference type="EMBL" id="CR522870">
    <property type="protein sequence ID" value="CAG37748.1"/>
    <property type="molecule type" value="Genomic_DNA"/>
</dbReference>
<keyword evidence="4 5" id="KW-0472">Membrane</keyword>
<evidence type="ECO:0000313" key="6">
    <source>
        <dbReference type="EMBL" id="CAG37748.1"/>
    </source>
</evidence>
<dbReference type="PANTHER" id="PTHR12714">
    <property type="entry name" value="PROTEIN-S ISOPRENYLCYSTEINE O-METHYLTRANSFERASE"/>
    <property type="match status" value="1"/>
</dbReference>
<evidence type="ECO:0008006" key="8">
    <source>
        <dbReference type="Google" id="ProtNLM"/>
    </source>
</evidence>
<feature type="transmembrane region" description="Helical" evidence="5">
    <location>
        <begin position="66"/>
        <end position="89"/>
    </location>
</feature>
<gene>
    <name evidence="6" type="ordered locus">DP3019</name>
</gene>
<keyword evidence="7" id="KW-1185">Reference proteome</keyword>
<comment type="subcellular location">
    <subcellularLocation>
        <location evidence="1">Endomembrane system</location>
        <topology evidence="1">Multi-pass membrane protein</topology>
    </subcellularLocation>
</comment>
<protein>
    <recommendedName>
        <fullName evidence="8">Isoprenylcysteine carboxylmethyltransferase family protein</fullName>
    </recommendedName>
</protein>
<dbReference type="PANTHER" id="PTHR12714:SF9">
    <property type="entry name" value="PROTEIN-S-ISOPRENYLCYSTEINE O-METHYLTRANSFERASE"/>
    <property type="match status" value="1"/>
</dbReference>
<evidence type="ECO:0000256" key="1">
    <source>
        <dbReference type="ARBA" id="ARBA00004127"/>
    </source>
</evidence>
<dbReference type="KEGG" id="dps:DP3019"/>
<dbReference type="Pfam" id="PF04191">
    <property type="entry name" value="PEMT"/>
    <property type="match status" value="1"/>
</dbReference>
<proteinExistence type="predicted"/>
<dbReference type="AlphaFoldDB" id="Q6AIT2"/>
<dbReference type="Proteomes" id="UP000000602">
    <property type="component" value="Chromosome"/>
</dbReference>
<feature type="transmembrane region" description="Helical" evidence="5">
    <location>
        <begin position="6"/>
        <end position="26"/>
    </location>
</feature>
<accession>Q6AIT2</accession>
<dbReference type="eggNOG" id="COG2020">
    <property type="taxonomic scope" value="Bacteria"/>
</dbReference>
<evidence type="ECO:0000256" key="4">
    <source>
        <dbReference type="ARBA" id="ARBA00023136"/>
    </source>
</evidence>
<evidence type="ECO:0000256" key="2">
    <source>
        <dbReference type="ARBA" id="ARBA00022692"/>
    </source>
</evidence>
<dbReference type="Gene3D" id="1.20.120.1630">
    <property type="match status" value="1"/>
</dbReference>
<dbReference type="HOGENOM" id="CLU_1467026_0_0_7"/>
<evidence type="ECO:0000256" key="3">
    <source>
        <dbReference type="ARBA" id="ARBA00022989"/>
    </source>
</evidence>
<dbReference type="RefSeq" id="WP_011190260.1">
    <property type="nucleotide sequence ID" value="NC_006138.1"/>
</dbReference>
<evidence type="ECO:0000256" key="5">
    <source>
        <dbReference type="SAM" id="Phobius"/>
    </source>
</evidence>
<feature type="transmembrane region" description="Helical" evidence="5">
    <location>
        <begin position="130"/>
        <end position="158"/>
    </location>
</feature>
<feature type="transmembrane region" description="Helical" evidence="5">
    <location>
        <begin position="38"/>
        <end position="60"/>
    </location>
</feature>